<evidence type="ECO:0000313" key="2">
    <source>
        <dbReference type="Proteomes" id="UP000607559"/>
    </source>
</evidence>
<keyword evidence="2" id="KW-1185">Reference proteome</keyword>
<evidence type="ECO:0000313" key="1">
    <source>
        <dbReference type="EMBL" id="GGA91844.1"/>
    </source>
</evidence>
<organism evidence="1 2">
    <name type="scientific">Puia dinghuensis</name>
    <dbReference type="NCBI Taxonomy" id="1792502"/>
    <lineage>
        <taxon>Bacteria</taxon>
        <taxon>Pseudomonadati</taxon>
        <taxon>Bacteroidota</taxon>
        <taxon>Chitinophagia</taxon>
        <taxon>Chitinophagales</taxon>
        <taxon>Chitinophagaceae</taxon>
        <taxon>Puia</taxon>
    </lineage>
</organism>
<dbReference type="Pfam" id="PF08843">
    <property type="entry name" value="AbiEii"/>
    <property type="match status" value="1"/>
</dbReference>
<gene>
    <name evidence="1" type="ORF">GCM10011511_14010</name>
</gene>
<dbReference type="Gene3D" id="3.10.450.620">
    <property type="entry name" value="JHP933, nucleotidyltransferase-like core domain"/>
    <property type="match status" value="1"/>
</dbReference>
<comment type="caution">
    <text evidence="1">The sequence shown here is derived from an EMBL/GenBank/DDBJ whole genome shotgun (WGS) entry which is preliminary data.</text>
</comment>
<evidence type="ECO:0008006" key="3">
    <source>
        <dbReference type="Google" id="ProtNLM"/>
    </source>
</evidence>
<reference evidence="1" key="1">
    <citation type="journal article" date="2014" name="Int. J. Syst. Evol. Microbiol.">
        <title>Complete genome sequence of Corynebacterium casei LMG S-19264T (=DSM 44701T), isolated from a smear-ripened cheese.</title>
        <authorList>
            <consortium name="US DOE Joint Genome Institute (JGI-PGF)"/>
            <person name="Walter F."/>
            <person name="Albersmeier A."/>
            <person name="Kalinowski J."/>
            <person name="Ruckert C."/>
        </authorList>
    </citation>
    <scope>NUCLEOTIDE SEQUENCE</scope>
    <source>
        <strain evidence="1">CGMCC 1.15448</strain>
    </source>
</reference>
<sequence length="291" mass="33531">MLNVLPEVAKEKYFALHGGTAINLFIRDMPRLSVDIDLTFLPIEDRITSINHVGQALERIKGSIEKVIPKVRVVHRETMGKLQISAHGVEVKVEVNMVNRGTVGEPMDMALCQKAQYEFDAFCTMPIVPIGQLFGGKICAALDRQHPRDIFDIKYLLQNEGFSEQVKEGFLLCLLCSDRPINEIIDPNFQDQRSALENQFSGMTDETFGYEEYESIRERLVKTIHENLNERDRRFLLSVKNLTPDWTLYDFARFPAIGWKLHNLQKLKDKNPVKHLEQYETLERKLGVLRG</sequence>
<dbReference type="InterPro" id="IPR014942">
    <property type="entry name" value="AbiEii"/>
</dbReference>
<dbReference type="EMBL" id="BMJC01000001">
    <property type="protein sequence ID" value="GGA91844.1"/>
    <property type="molecule type" value="Genomic_DNA"/>
</dbReference>
<proteinExistence type="predicted"/>
<reference evidence="1" key="2">
    <citation type="submission" date="2020-09" db="EMBL/GenBank/DDBJ databases">
        <authorList>
            <person name="Sun Q."/>
            <person name="Zhou Y."/>
        </authorList>
    </citation>
    <scope>NUCLEOTIDE SEQUENCE</scope>
    <source>
        <strain evidence="1">CGMCC 1.15448</strain>
    </source>
</reference>
<protein>
    <recommendedName>
        <fullName evidence="3">Nucleotidyl transferase AbiEii/AbiGii toxin family protein</fullName>
    </recommendedName>
</protein>
<accession>A0A8J2XS26</accession>
<dbReference type="AlphaFoldDB" id="A0A8J2XS26"/>
<dbReference type="Proteomes" id="UP000607559">
    <property type="component" value="Unassembled WGS sequence"/>
</dbReference>
<name>A0A8J2XS26_9BACT</name>